<comment type="caution">
    <text evidence="1">The sequence shown here is derived from an EMBL/GenBank/DDBJ whole genome shotgun (WGS) entry which is preliminary data.</text>
</comment>
<name>A0ABQ8TQ24_PERAM</name>
<proteinExistence type="predicted"/>
<gene>
    <name evidence="1" type="ORF">ANN_10129</name>
</gene>
<keyword evidence="2" id="KW-1185">Reference proteome</keyword>
<organism evidence="1 2">
    <name type="scientific">Periplaneta americana</name>
    <name type="common">American cockroach</name>
    <name type="synonym">Blatta americana</name>
    <dbReference type="NCBI Taxonomy" id="6978"/>
    <lineage>
        <taxon>Eukaryota</taxon>
        <taxon>Metazoa</taxon>
        <taxon>Ecdysozoa</taxon>
        <taxon>Arthropoda</taxon>
        <taxon>Hexapoda</taxon>
        <taxon>Insecta</taxon>
        <taxon>Pterygota</taxon>
        <taxon>Neoptera</taxon>
        <taxon>Polyneoptera</taxon>
        <taxon>Dictyoptera</taxon>
        <taxon>Blattodea</taxon>
        <taxon>Blattoidea</taxon>
        <taxon>Blattidae</taxon>
        <taxon>Blattinae</taxon>
        <taxon>Periplaneta</taxon>
    </lineage>
</organism>
<dbReference type="EMBL" id="JAJSOF020000005">
    <property type="protein sequence ID" value="KAJ4448117.1"/>
    <property type="molecule type" value="Genomic_DNA"/>
</dbReference>
<protein>
    <submittedName>
        <fullName evidence="1">Uncharacterized protein</fullName>
    </submittedName>
</protein>
<evidence type="ECO:0000313" key="1">
    <source>
        <dbReference type="EMBL" id="KAJ4448117.1"/>
    </source>
</evidence>
<evidence type="ECO:0000313" key="2">
    <source>
        <dbReference type="Proteomes" id="UP001148838"/>
    </source>
</evidence>
<sequence>MSPGSSTESYLAFAHIGLSENTGKTSIRIFPSSHIVGYEKTNGRNVTLFVVADYDKHRSGDDAGEMSPESSTESYPAFAHIGLREKTGKNLNQITCPDQESNPGHLVSRPEALTVTPQILEYAIRKVQDNREGLELNGLHQLLVYADDVDMLGENSQTIRGTREFYLKQVKR</sequence>
<accession>A0ABQ8TQ24</accession>
<dbReference type="Proteomes" id="UP001148838">
    <property type="component" value="Unassembled WGS sequence"/>
</dbReference>
<reference evidence="1 2" key="1">
    <citation type="journal article" date="2022" name="Allergy">
        <title>Genome assembly and annotation of Periplaneta americana reveal a comprehensive cockroach allergen profile.</title>
        <authorList>
            <person name="Wang L."/>
            <person name="Xiong Q."/>
            <person name="Saelim N."/>
            <person name="Wang L."/>
            <person name="Nong W."/>
            <person name="Wan A.T."/>
            <person name="Shi M."/>
            <person name="Liu X."/>
            <person name="Cao Q."/>
            <person name="Hui J.H.L."/>
            <person name="Sookrung N."/>
            <person name="Leung T.F."/>
            <person name="Tungtrongchitr A."/>
            <person name="Tsui S.K.W."/>
        </authorList>
    </citation>
    <scope>NUCLEOTIDE SEQUENCE [LARGE SCALE GENOMIC DNA]</scope>
    <source>
        <strain evidence="1">PWHHKU_190912</strain>
    </source>
</reference>